<dbReference type="AntiFam" id="ANF00100">
    <property type="entry name" value="Shadow ORF (opposite leuC)"/>
</dbReference>
<dbReference type="EMBL" id="VSSQ01030514">
    <property type="protein sequence ID" value="MPM81067.1"/>
    <property type="molecule type" value="Genomic_DNA"/>
</dbReference>
<accession>A0A645CVX6</accession>
<reference evidence="2" key="1">
    <citation type="submission" date="2019-08" db="EMBL/GenBank/DDBJ databases">
        <authorList>
            <person name="Kucharzyk K."/>
            <person name="Murdoch R.W."/>
            <person name="Higgins S."/>
            <person name="Loffler F."/>
        </authorList>
    </citation>
    <scope>NUCLEOTIDE SEQUENCE</scope>
</reference>
<sequence length="324" mass="33681">MVELRIGVGMQRLPVADGGIPFATRGRQGAALDVADGLVVHGHQTCAGAAFDGHVADRHAAFHAQVADGFAGKLYGVARAAGGADLADDGQHDVLGGDAGRDLAVDLNQHVLGLLGQQGLGGHHMFDLGGADAERDRTEGAVGGGVRVAADDGHARLGQAQLRADDVHHTLVEVTQGVDRQTELPGVGTDGVQLQPGDRVGDRRENVVGGRVVILGEHGQLGAADAPARLPQAVEGLGAGHLMGKLQVDVEQVGLSFRGADHMVLPDLLTEGLTHRTSSIRINQDDLRRESGERSTGKAQHTVSQSEISVPFREIIVATRTGSR</sequence>
<name>A0A645CVX6_9ZZZZ</name>
<proteinExistence type="predicted"/>
<protein>
    <submittedName>
        <fullName evidence="2">Uncharacterized protein</fullName>
    </submittedName>
</protein>
<evidence type="ECO:0000256" key="1">
    <source>
        <dbReference type="SAM" id="MobiDB-lite"/>
    </source>
</evidence>
<dbReference type="AntiFam" id="ANF00098">
    <property type="entry name" value="Shadow ORF (opposite leuC)"/>
</dbReference>
<dbReference type="AlphaFoldDB" id="A0A645CVX6"/>
<gene>
    <name evidence="2" type="ORF">SDC9_128119</name>
</gene>
<comment type="caution">
    <text evidence="2">The sequence shown here is derived from an EMBL/GenBank/DDBJ whole genome shotgun (WGS) entry which is preliminary data.</text>
</comment>
<feature type="compositionally biased region" description="Polar residues" evidence="1">
    <location>
        <begin position="297"/>
        <end position="306"/>
    </location>
</feature>
<feature type="compositionally biased region" description="Basic and acidic residues" evidence="1">
    <location>
        <begin position="283"/>
        <end position="296"/>
    </location>
</feature>
<feature type="region of interest" description="Disordered" evidence="1">
    <location>
        <begin position="280"/>
        <end position="306"/>
    </location>
</feature>
<organism evidence="2">
    <name type="scientific">bioreactor metagenome</name>
    <dbReference type="NCBI Taxonomy" id="1076179"/>
    <lineage>
        <taxon>unclassified sequences</taxon>
        <taxon>metagenomes</taxon>
        <taxon>ecological metagenomes</taxon>
    </lineage>
</organism>
<evidence type="ECO:0000313" key="2">
    <source>
        <dbReference type="EMBL" id="MPM81067.1"/>
    </source>
</evidence>